<organism evidence="1 2">
    <name type="scientific">Nephila pilipes</name>
    <name type="common">Giant wood spider</name>
    <name type="synonym">Nephila maculata</name>
    <dbReference type="NCBI Taxonomy" id="299642"/>
    <lineage>
        <taxon>Eukaryota</taxon>
        <taxon>Metazoa</taxon>
        <taxon>Ecdysozoa</taxon>
        <taxon>Arthropoda</taxon>
        <taxon>Chelicerata</taxon>
        <taxon>Arachnida</taxon>
        <taxon>Araneae</taxon>
        <taxon>Araneomorphae</taxon>
        <taxon>Entelegynae</taxon>
        <taxon>Araneoidea</taxon>
        <taxon>Nephilidae</taxon>
        <taxon>Nephila</taxon>
    </lineage>
</organism>
<name>A0A8X6QIR6_NEPPI</name>
<gene>
    <name evidence="1" type="ORF">NPIL_12491</name>
</gene>
<reference evidence="1" key="1">
    <citation type="submission" date="2020-08" db="EMBL/GenBank/DDBJ databases">
        <title>Multicomponent nature underlies the extraordinary mechanical properties of spider dragline silk.</title>
        <authorList>
            <person name="Kono N."/>
            <person name="Nakamura H."/>
            <person name="Mori M."/>
            <person name="Yoshida Y."/>
            <person name="Ohtoshi R."/>
            <person name="Malay A.D."/>
            <person name="Moran D.A.P."/>
            <person name="Tomita M."/>
            <person name="Numata K."/>
            <person name="Arakawa K."/>
        </authorList>
    </citation>
    <scope>NUCLEOTIDE SEQUENCE</scope>
</reference>
<evidence type="ECO:0000313" key="1">
    <source>
        <dbReference type="EMBL" id="GFU21212.1"/>
    </source>
</evidence>
<dbReference type="EMBL" id="BMAW01031463">
    <property type="protein sequence ID" value="GFU21212.1"/>
    <property type="molecule type" value="Genomic_DNA"/>
</dbReference>
<feature type="non-terminal residue" evidence="1">
    <location>
        <position position="1"/>
    </location>
</feature>
<comment type="caution">
    <text evidence="1">The sequence shown here is derived from an EMBL/GenBank/DDBJ whole genome shotgun (WGS) entry which is preliminary data.</text>
</comment>
<sequence>EGRAARPSSYSAFIYILKKNVCKETRSARGRTWNIKIIQI</sequence>
<proteinExistence type="predicted"/>
<keyword evidence="2" id="KW-1185">Reference proteome</keyword>
<dbReference type="Proteomes" id="UP000887013">
    <property type="component" value="Unassembled WGS sequence"/>
</dbReference>
<evidence type="ECO:0000313" key="2">
    <source>
        <dbReference type="Proteomes" id="UP000887013"/>
    </source>
</evidence>
<protein>
    <submittedName>
        <fullName evidence="1">Uncharacterized protein</fullName>
    </submittedName>
</protein>
<accession>A0A8X6QIR6</accession>
<dbReference type="AlphaFoldDB" id="A0A8X6QIR6"/>